<name>A0A5C7F2G5_9BACI</name>
<organism evidence="1 2">
    <name type="scientific">Alkalicoccus halolimnae</name>
    <dbReference type="NCBI Taxonomy" id="1667239"/>
    <lineage>
        <taxon>Bacteria</taxon>
        <taxon>Bacillati</taxon>
        <taxon>Bacillota</taxon>
        <taxon>Bacilli</taxon>
        <taxon>Bacillales</taxon>
        <taxon>Bacillaceae</taxon>
        <taxon>Alkalicoccus</taxon>
    </lineage>
</organism>
<dbReference type="KEGG" id="ahal:FTX54_011515"/>
<dbReference type="AlphaFoldDB" id="A0A5C7F2G5"/>
<dbReference type="EMBL" id="CP144914">
    <property type="protein sequence ID" value="WWD79048.1"/>
    <property type="molecule type" value="Genomic_DNA"/>
</dbReference>
<sequence length="63" mass="7113">MEKYVIKNSQSDLFVQTFVSSSEIVQTSLIEEAMVLPSKKQADDLSKKLTRHGGSEHYEIVVL</sequence>
<evidence type="ECO:0000313" key="1">
    <source>
        <dbReference type="EMBL" id="WWD79048.1"/>
    </source>
</evidence>
<accession>A0A5C7F2G5</accession>
<keyword evidence="2" id="KW-1185">Reference proteome</keyword>
<reference evidence="1 2" key="1">
    <citation type="submission" date="2024-01" db="EMBL/GenBank/DDBJ databases">
        <title>Complete Genome Sequence of Alkalicoccus halolimnae BZ-SZ-XJ29T, a Moderately Halophilic Bacterium Isolated from a Salt Lake.</title>
        <authorList>
            <person name="Zhao B."/>
        </authorList>
    </citation>
    <scope>NUCLEOTIDE SEQUENCE [LARGE SCALE GENOMIC DNA]</scope>
    <source>
        <strain evidence="1 2">BZ-SZ-XJ29</strain>
    </source>
</reference>
<dbReference type="Proteomes" id="UP000321816">
    <property type="component" value="Chromosome"/>
</dbReference>
<evidence type="ECO:0000313" key="2">
    <source>
        <dbReference type="Proteomes" id="UP000321816"/>
    </source>
</evidence>
<gene>
    <name evidence="1" type="ORF">FTX54_011515</name>
</gene>
<proteinExistence type="predicted"/>
<dbReference type="RefSeq" id="WP_147805286.1">
    <property type="nucleotide sequence ID" value="NZ_CP144914.1"/>
</dbReference>
<protein>
    <submittedName>
        <fullName evidence="1">Uncharacterized protein</fullName>
    </submittedName>
</protein>